<keyword evidence="2" id="KW-1185">Reference proteome</keyword>
<gene>
    <name evidence="1" type="ORF">GCK32_013474</name>
</gene>
<protein>
    <submittedName>
        <fullName evidence="1">Uncharacterized protein</fullName>
    </submittedName>
</protein>
<dbReference type="AlphaFoldDB" id="A0AAN8IKH2"/>
<comment type="caution">
    <text evidence="1">The sequence shown here is derived from an EMBL/GenBank/DDBJ whole genome shotgun (WGS) entry which is preliminary data.</text>
</comment>
<name>A0AAN8IKH2_TRICO</name>
<reference evidence="1 2" key="1">
    <citation type="submission" date="2019-10" db="EMBL/GenBank/DDBJ databases">
        <title>Assembly and Annotation for the nematode Trichostrongylus colubriformis.</title>
        <authorList>
            <person name="Martin J."/>
        </authorList>
    </citation>
    <scope>NUCLEOTIDE SEQUENCE [LARGE SCALE GENOMIC DNA]</scope>
    <source>
        <strain evidence="1">G859</strain>
        <tissue evidence="1">Whole worm</tissue>
    </source>
</reference>
<evidence type="ECO:0000313" key="1">
    <source>
        <dbReference type="EMBL" id="KAK5977924.1"/>
    </source>
</evidence>
<proteinExistence type="predicted"/>
<feature type="non-terminal residue" evidence="1">
    <location>
        <position position="1"/>
    </location>
</feature>
<sequence>CRIWWSTRWLIYLCSCHYRSSNQKRSLQSGHQTRNWLF</sequence>
<evidence type="ECO:0000313" key="2">
    <source>
        <dbReference type="Proteomes" id="UP001331761"/>
    </source>
</evidence>
<dbReference type="Proteomes" id="UP001331761">
    <property type="component" value="Unassembled WGS sequence"/>
</dbReference>
<organism evidence="1 2">
    <name type="scientific">Trichostrongylus colubriformis</name>
    <name type="common">Black scour worm</name>
    <dbReference type="NCBI Taxonomy" id="6319"/>
    <lineage>
        <taxon>Eukaryota</taxon>
        <taxon>Metazoa</taxon>
        <taxon>Ecdysozoa</taxon>
        <taxon>Nematoda</taxon>
        <taxon>Chromadorea</taxon>
        <taxon>Rhabditida</taxon>
        <taxon>Rhabditina</taxon>
        <taxon>Rhabditomorpha</taxon>
        <taxon>Strongyloidea</taxon>
        <taxon>Trichostrongylidae</taxon>
        <taxon>Trichostrongylus</taxon>
    </lineage>
</organism>
<dbReference type="EMBL" id="WIXE01010046">
    <property type="protein sequence ID" value="KAK5977924.1"/>
    <property type="molecule type" value="Genomic_DNA"/>
</dbReference>
<accession>A0AAN8IKH2</accession>